<gene>
    <name evidence="2" type="ORF">EYY96_05370</name>
</gene>
<dbReference type="InterPro" id="IPR029044">
    <property type="entry name" value="Nucleotide-diphossugar_trans"/>
</dbReference>
<dbReference type="EMBL" id="SITJ01000055">
    <property type="protein sequence ID" value="TBL69140.1"/>
    <property type="molecule type" value="Genomic_DNA"/>
</dbReference>
<dbReference type="CDD" id="cd04183">
    <property type="entry name" value="GT2_BcE_like"/>
    <property type="match status" value="1"/>
</dbReference>
<organism evidence="2 3">
    <name type="scientific">Hafnia alvei</name>
    <dbReference type="NCBI Taxonomy" id="569"/>
    <lineage>
        <taxon>Bacteria</taxon>
        <taxon>Pseudomonadati</taxon>
        <taxon>Pseudomonadota</taxon>
        <taxon>Gammaproteobacteria</taxon>
        <taxon>Enterobacterales</taxon>
        <taxon>Hafniaceae</taxon>
        <taxon>Hafnia</taxon>
    </lineage>
</organism>
<dbReference type="RefSeq" id="WP_130970551.1">
    <property type="nucleotide sequence ID" value="NZ_SITJ01000055.1"/>
</dbReference>
<dbReference type="Gene3D" id="3.90.550.10">
    <property type="entry name" value="Spore Coat Polysaccharide Biosynthesis Protein SpsA, Chain A"/>
    <property type="match status" value="1"/>
</dbReference>
<sequence>MINIVIPMAGYGSRFASEGFVVPKPFISVGGVPMIELVINNLRPTCPHRFIFICQNAHIDQYSVAEKLSSIAPDSIIIGLDSVTDGAACTVLAAETLIDNDTQLMIANADQWVDININDYLHFMEQQSLDGLIMTMKQARDAKWSYVKLNQNGFVTRVVEKIPVSDEATVGIYNFRRGRDFCQLARDMIARNERSQGEFYIAPVYSDFFTQHQARIRVYNIGEIGQGMHGLGTPADLVSFLTHPALDRALLQCVR</sequence>
<dbReference type="GO" id="GO:0016779">
    <property type="term" value="F:nucleotidyltransferase activity"/>
    <property type="evidence" value="ECO:0007669"/>
    <property type="project" value="UniProtKB-ARBA"/>
</dbReference>
<protein>
    <submittedName>
        <fullName evidence="2">Glycosyl transferase family 2</fullName>
    </submittedName>
</protein>
<accession>A0ABD7Q9R4</accession>
<keyword evidence="2" id="KW-0808">Transferase</keyword>
<dbReference type="Pfam" id="PF00483">
    <property type="entry name" value="NTP_transferase"/>
    <property type="match status" value="1"/>
</dbReference>
<comment type="caution">
    <text evidence="2">The sequence shown here is derived from an EMBL/GenBank/DDBJ whole genome shotgun (WGS) entry which is preliminary data.</text>
</comment>
<proteinExistence type="predicted"/>
<evidence type="ECO:0000313" key="2">
    <source>
        <dbReference type="EMBL" id="TBL69140.1"/>
    </source>
</evidence>
<dbReference type="AlphaFoldDB" id="A0ABD7Q9R4"/>
<name>A0ABD7Q9R4_HAFAL</name>
<dbReference type="InterPro" id="IPR016873">
    <property type="entry name" value="Caps_polysacc_synth_BcbE_prd"/>
</dbReference>
<dbReference type="SUPFAM" id="SSF53448">
    <property type="entry name" value="Nucleotide-diphospho-sugar transferases"/>
    <property type="match status" value="1"/>
</dbReference>
<dbReference type="PIRSF" id="PIRSF028162">
    <property type="entry name" value="BcbE_prd"/>
    <property type="match status" value="1"/>
</dbReference>
<dbReference type="PANTHER" id="PTHR22572">
    <property type="entry name" value="SUGAR-1-PHOSPHATE GUANYL TRANSFERASE"/>
    <property type="match status" value="1"/>
</dbReference>
<evidence type="ECO:0000313" key="3">
    <source>
        <dbReference type="Proteomes" id="UP000291600"/>
    </source>
</evidence>
<feature type="domain" description="Nucleotidyl transferase" evidence="1">
    <location>
        <begin position="8"/>
        <end position="178"/>
    </location>
</feature>
<evidence type="ECO:0000259" key="1">
    <source>
        <dbReference type="Pfam" id="PF00483"/>
    </source>
</evidence>
<reference evidence="2 3" key="1">
    <citation type="submission" date="2019-02" db="EMBL/GenBank/DDBJ databases">
        <title>Comparative genomic analysis of the Hafnia genus genomes.</title>
        <authorList>
            <person name="Zhiqiu Y."/>
            <person name="Chao Y."/>
            <person name="Yuhui D."/>
            <person name="Di H."/>
            <person name="Bin L."/>
        </authorList>
    </citation>
    <scope>NUCLEOTIDE SEQUENCE [LARGE SCALE GENOMIC DNA]</scope>
    <source>
        <strain evidence="2 3">PCM_1210</strain>
    </source>
</reference>
<dbReference type="InterPro" id="IPR005835">
    <property type="entry name" value="NTP_transferase_dom"/>
</dbReference>
<dbReference type="InterPro" id="IPR050486">
    <property type="entry name" value="Mannose-1P_guanyltransferase"/>
</dbReference>
<dbReference type="Proteomes" id="UP000291600">
    <property type="component" value="Unassembled WGS sequence"/>
</dbReference>